<feature type="domain" description="Glycosyl transferase family 3" evidence="5">
    <location>
        <begin position="116"/>
        <end position="185"/>
    </location>
</feature>
<evidence type="ECO:0000256" key="3">
    <source>
        <dbReference type="ARBA" id="ARBA00022822"/>
    </source>
</evidence>
<dbReference type="PANTHER" id="PTHR43285:SF2">
    <property type="entry name" value="ANTHRANILATE PHOSPHORIBOSYLTRANSFERASE"/>
    <property type="match status" value="1"/>
</dbReference>
<dbReference type="Proteomes" id="UP000273083">
    <property type="component" value="Unassembled WGS sequence"/>
</dbReference>
<evidence type="ECO:0000256" key="4">
    <source>
        <dbReference type="ARBA" id="ARBA00023141"/>
    </source>
</evidence>
<accession>A0A3N1XPP6</accession>
<dbReference type="InterPro" id="IPR000312">
    <property type="entry name" value="Glycosyl_Trfase_fam3"/>
</dbReference>
<name>A0A3N1XPP6_9FIRM</name>
<dbReference type="GO" id="GO:0000162">
    <property type="term" value="P:L-tryptophan biosynthetic process"/>
    <property type="evidence" value="ECO:0007669"/>
    <property type="project" value="UniProtKB-KW"/>
</dbReference>
<sequence>MDKTWELWWEKILIRIQNQDNLTQEEVRKGWGYLWGEWKNIEKGFVTKKFLPEKLRMLMSLKSIDPLTVLIAPTFLTGIFAKGITVMEMKGFIQSFKDNDWFNGYQDVKPFSKNLIYTNGFGGDEIKTVNVSTPSIIMAAAAGANVLKMGSHSYFGASGAGNFTDNIGYKAITLPESVETAFITSRAAYINGESAADAKTQDIATFMSKVPNGMHIMKALFYPFRFHILCFDFFQAPFQQRGISVPDTELVGELVAELCSYTKKGMIVYGTDDKGLSLDEVSNVGMTKMTLIEENKVKDTIYTTPEDWGVKHRNVKDITLSDFDNRLKITLESMVGKREDGFSDLLVINAAQYLFLNGMVDTFKKGTDLIKQSIANGSVREELLKFVESTNGNLAILEKELANIK</sequence>
<evidence type="ECO:0000259" key="5">
    <source>
        <dbReference type="Pfam" id="PF00591"/>
    </source>
</evidence>
<keyword evidence="7" id="KW-1185">Reference proteome</keyword>
<keyword evidence="3" id="KW-0822">Tryptophan biosynthesis</keyword>
<comment type="caution">
    <text evidence="6">The sequence shown here is derived from an EMBL/GenBank/DDBJ whole genome shotgun (WGS) entry which is preliminary data.</text>
</comment>
<dbReference type="InterPro" id="IPR005940">
    <property type="entry name" value="Anthranilate_Pribosyl_Tfrase"/>
</dbReference>
<evidence type="ECO:0000313" key="6">
    <source>
        <dbReference type="EMBL" id="ROR28644.1"/>
    </source>
</evidence>
<keyword evidence="2 6" id="KW-0808">Transferase</keyword>
<dbReference type="PANTHER" id="PTHR43285">
    <property type="entry name" value="ANTHRANILATE PHOSPHORIBOSYLTRANSFERASE"/>
    <property type="match status" value="1"/>
</dbReference>
<dbReference type="Gene3D" id="3.40.1030.10">
    <property type="entry name" value="Nucleoside phosphorylase/phosphoribosyltransferase catalytic domain"/>
    <property type="match status" value="1"/>
</dbReference>
<reference evidence="6 7" key="1">
    <citation type="submission" date="2018-11" db="EMBL/GenBank/DDBJ databases">
        <title>Genomic Encyclopedia of Type Strains, Phase IV (KMG-IV): sequencing the most valuable type-strain genomes for metagenomic binning, comparative biology and taxonomic classification.</title>
        <authorList>
            <person name="Goeker M."/>
        </authorList>
    </citation>
    <scope>NUCLEOTIDE SEQUENCE [LARGE SCALE GENOMIC DNA]</scope>
    <source>
        <strain evidence="6 7">DSM 26537</strain>
    </source>
</reference>
<keyword evidence="1 6" id="KW-0328">Glycosyltransferase</keyword>
<dbReference type="EMBL" id="RJVG01000004">
    <property type="protein sequence ID" value="ROR28644.1"/>
    <property type="molecule type" value="Genomic_DNA"/>
</dbReference>
<dbReference type="GO" id="GO:0004048">
    <property type="term" value="F:anthranilate phosphoribosyltransferase activity"/>
    <property type="evidence" value="ECO:0007669"/>
    <property type="project" value="InterPro"/>
</dbReference>
<organism evidence="6 7">
    <name type="scientific">Mobilisporobacter senegalensis</name>
    <dbReference type="NCBI Taxonomy" id="1329262"/>
    <lineage>
        <taxon>Bacteria</taxon>
        <taxon>Bacillati</taxon>
        <taxon>Bacillota</taxon>
        <taxon>Clostridia</taxon>
        <taxon>Lachnospirales</taxon>
        <taxon>Lachnospiraceae</taxon>
        <taxon>Mobilisporobacter</taxon>
    </lineage>
</organism>
<dbReference type="SUPFAM" id="SSF52418">
    <property type="entry name" value="Nucleoside phosphorylase/phosphoribosyltransferase catalytic domain"/>
    <property type="match status" value="1"/>
</dbReference>
<evidence type="ECO:0000256" key="1">
    <source>
        <dbReference type="ARBA" id="ARBA00022676"/>
    </source>
</evidence>
<evidence type="ECO:0000256" key="2">
    <source>
        <dbReference type="ARBA" id="ARBA00022679"/>
    </source>
</evidence>
<dbReference type="InterPro" id="IPR035902">
    <property type="entry name" value="Nuc_phospho_transferase"/>
</dbReference>
<proteinExistence type="predicted"/>
<dbReference type="AlphaFoldDB" id="A0A3N1XPP6"/>
<evidence type="ECO:0000313" key="7">
    <source>
        <dbReference type="Proteomes" id="UP000273083"/>
    </source>
</evidence>
<dbReference type="OrthoDB" id="2078339at2"/>
<dbReference type="RefSeq" id="WP_123609141.1">
    <property type="nucleotide sequence ID" value="NZ_RJVG01000004.1"/>
</dbReference>
<keyword evidence="3" id="KW-0028">Amino-acid biosynthesis</keyword>
<keyword evidence="4" id="KW-0057">Aromatic amino acid biosynthesis</keyword>
<feature type="domain" description="Glycosyl transferase family 3" evidence="5">
    <location>
        <begin position="242"/>
        <end position="378"/>
    </location>
</feature>
<dbReference type="GO" id="GO:0005829">
    <property type="term" value="C:cytosol"/>
    <property type="evidence" value="ECO:0007669"/>
    <property type="project" value="TreeGrafter"/>
</dbReference>
<gene>
    <name evidence="6" type="ORF">EDD66_104231</name>
</gene>
<dbReference type="Pfam" id="PF00591">
    <property type="entry name" value="Glycos_transf_3"/>
    <property type="match status" value="2"/>
</dbReference>
<protein>
    <submittedName>
        <fullName evidence="6">Anthranilate phosphoribosyltransferase</fullName>
    </submittedName>
</protein>